<dbReference type="InterPro" id="IPR023368">
    <property type="entry name" value="UPF0066_cons_site"/>
</dbReference>
<dbReference type="GO" id="GO:0008168">
    <property type="term" value="F:methyltransferase activity"/>
    <property type="evidence" value="ECO:0007669"/>
    <property type="project" value="UniProtKB-KW"/>
</dbReference>
<evidence type="ECO:0000313" key="7">
    <source>
        <dbReference type="Proteomes" id="UP000503251"/>
    </source>
</evidence>
<evidence type="ECO:0000256" key="1">
    <source>
        <dbReference type="ARBA" id="ARBA00022691"/>
    </source>
</evidence>
<accession>A0A6P1ZDC7</accession>
<name>A0A6P1ZDC7_9BACT</name>
<dbReference type="Pfam" id="PF01980">
    <property type="entry name" value="TrmO_N"/>
    <property type="match status" value="1"/>
</dbReference>
<dbReference type="PROSITE" id="PS01318">
    <property type="entry name" value="TSAA_1"/>
    <property type="match status" value="1"/>
</dbReference>
<gene>
    <name evidence="5" type="primary">tsaA</name>
    <name evidence="5" type="ORF">DQK91_18025</name>
    <name evidence="4" type="ORF">E8L03_12750</name>
</gene>
<evidence type="ECO:0000313" key="6">
    <source>
        <dbReference type="Proteomes" id="UP000434052"/>
    </source>
</evidence>
<dbReference type="GO" id="GO:0032259">
    <property type="term" value="P:methylation"/>
    <property type="evidence" value="ECO:0007669"/>
    <property type="project" value="UniProtKB-KW"/>
</dbReference>
<dbReference type="Proteomes" id="UP000503251">
    <property type="component" value="Chromosome"/>
</dbReference>
<dbReference type="Gene3D" id="2.40.30.70">
    <property type="entry name" value="YaeB-like"/>
    <property type="match status" value="1"/>
</dbReference>
<comment type="similarity">
    <text evidence="2">Belongs to the tRNA methyltransferase O family.</text>
</comment>
<keyword evidence="7" id="KW-1185">Reference proteome</keyword>
<dbReference type="InterPro" id="IPR040372">
    <property type="entry name" value="YaeB-like"/>
</dbReference>
<dbReference type="EMBL" id="QMIF01000015">
    <property type="protein sequence ID" value="TVM31565.1"/>
    <property type="molecule type" value="Genomic_DNA"/>
</dbReference>
<evidence type="ECO:0000256" key="2">
    <source>
        <dbReference type="ARBA" id="ARBA00033753"/>
    </source>
</evidence>
<dbReference type="NCBIfam" id="TIGR00104">
    <property type="entry name" value="tRNA_TsaA"/>
    <property type="match status" value="1"/>
</dbReference>
<dbReference type="CDD" id="cd09281">
    <property type="entry name" value="UPF0066"/>
    <property type="match status" value="1"/>
</dbReference>
<keyword evidence="1" id="KW-0949">S-adenosyl-L-methionine</keyword>
<dbReference type="InterPro" id="IPR023370">
    <property type="entry name" value="TrmO-like_N"/>
</dbReference>
<feature type="domain" description="TsaA-like" evidence="3">
    <location>
        <begin position="5"/>
        <end position="128"/>
    </location>
</feature>
<keyword evidence="5" id="KW-0808">Transferase</keyword>
<dbReference type="PROSITE" id="PS51668">
    <property type="entry name" value="TSAA_2"/>
    <property type="match status" value="1"/>
</dbReference>
<dbReference type="AlphaFoldDB" id="A0A6P1ZDC7"/>
<dbReference type="Proteomes" id="UP000434052">
    <property type="component" value="Unassembled WGS sequence"/>
</dbReference>
<dbReference type="InterPro" id="IPR036414">
    <property type="entry name" value="YaeB_N_sf"/>
</dbReference>
<protein>
    <submittedName>
        <fullName evidence="5">tRNA (N6-threonylcarbamoyladenosine(37)-N6)-methyltransferase TrmO</fullName>
    </submittedName>
</protein>
<reference evidence="4 7" key="2">
    <citation type="submission" date="2019-04" db="EMBL/GenBank/DDBJ databases">
        <title>Isolation and culture of sulfate reducing bacteria from the cold seep of the South China Sea.</title>
        <authorList>
            <person name="Sun C."/>
            <person name="Liu R."/>
        </authorList>
    </citation>
    <scope>NUCLEOTIDE SEQUENCE [LARGE SCALE GENOMIC DNA]</scope>
    <source>
        <strain evidence="4 7">CS1</strain>
    </source>
</reference>
<evidence type="ECO:0000313" key="5">
    <source>
        <dbReference type="EMBL" id="TVM31565.1"/>
    </source>
</evidence>
<dbReference type="InterPro" id="IPR036413">
    <property type="entry name" value="YaeB-like_sf"/>
</dbReference>
<dbReference type="EMBL" id="CP039543">
    <property type="protein sequence ID" value="QJT09753.1"/>
    <property type="molecule type" value="Genomic_DNA"/>
</dbReference>
<keyword evidence="5" id="KW-0489">Methyltransferase</keyword>
<dbReference type="SUPFAM" id="SSF118196">
    <property type="entry name" value="YaeB-like"/>
    <property type="match status" value="1"/>
</dbReference>
<organism evidence="5 6">
    <name type="scientific">Oceanidesulfovibrio marinus</name>
    <dbReference type="NCBI Taxonomy" id="370038"/>
    <lineage>
        <taxon>Bacteria</taxon>
        <taxon>Pseudomonadati</taxon>
        <taxon>Thermodesulfobacteriota</taxon>
        <taxon>Desulfovibrionia</taxon>
        <taxon>Desulfovibrionales</taxon>
        <taxon>Desulfovibrionaceae</taxon>
        <taxon>Oceanidesulfovibrio</taxon>
    </lineage>
</organism>
<sequence>MTIPYSPIGFFKTLHKNVAGTPDQPSDAIGMPGNVLVLPEYQGGLQDLVGFSHVILLYHMHEAAPRGTEPRGVFATRSPARPNPIGMSVLRLNAIRDGVVLLENVDVLDGTPVLDIKPYIPDFDVWPAHCPDRTGAGSTPYRSGENAAC</sequence>
<reference evidence="5 6" key="1">
    <citation type="submission" date="2018-06" db="EMBL/GenBank/DDBJ databases">
        <title>Complete genome of Desulfovibrio marinus P48SEP.</title>
        <authorList>
            <person name="Crispim J.S."/>
            <person name="Vidigal P.M.P."/>
            <person name="Silva L.C.F."/>
            <person name="Araujo L.C."/>
            <person name="Laguardia C.N."/>
            <person name="Dias R.S."/>
            <person name="Sousa M.P."/>
            <person name="Paula S.O."/>
            <person name="Silva C."/>
        </authorList>
    </citation>
    <scope>NUCLEOTIDE SEQUENCE [LARGE SCALE GENOMIC DNA]</scope>
    <source>
        <strain evidence="5 6">P48SEP</strain>
    </source>
</reference>
<evidence type="ECO:0000259" key="3">
    <source>
        <dbReference type="PROSITE" id="PS51668"/>
    </source>
</evidence>
<dbReference type="RefSeq" id="WP_144306797.1">
    <property type="nucleotide sequence ID" value="NZ_CP039543.1"/>
</dbReference>
<evidence type="ECO:0000313" key="4">
    <source>
        <dbReference type="EMBL" id="QJT09753.1"/>
    </source>
</evidence>
<dbReference type="PANTHER" id="PTHR12818:SF0">
    <property type="entry name" value="TRNA (ADENINE(37)-N6)-METHYLTRANSFERASE"/>
    <property type="match status" value="1"/>
</dbReference>
<dbReference type="OrthoDB" id="9804309at2"/>
<proteinExistence type="inferred from homology"/>
<dbReference type="PANTHER" id="PTHR12818">
    <property type="entry name" value="TRNA (ADENINE(37)-N6)-METHYLTRANSFERASE"/>
    <property type="match status" value="1"/>
</dbReference>